<evidence type="ECO:0008006" key="5">
    <source>
        <dbReference type="Google" id="ProtNLM"/>
    </source>
</evidence>
<proteinExistence type="predicted"/>
<sequence>MNDYEQNKVTLPLQFSSFDPQPNPINHTSPSSSSSSSFTSHCLFTFAYITKQGTLTYISRSPFGLFIFSSLVSLFMDDKLMDNDS</sequence>
<evidence type="ECO:0000313" key="4">
    <source>
        <dbReference type="Proteomes" id="UP001229421"/>
    </source>
</evidence>
<keyword evidence="2" id="KW-1133">Transmembrane helix</keyword>
<comment type="caution">
    <text evidence="3">The sequence shown here is derived from an EMBL/GenBank/DDBJ whole genome shotgun (WGS) entry which is preliminary data.</text>
</comment>
<dbReference type="AlphaFoldDB" id="A0AAD8NS64"/>
<feature type="region of interest" description="Disordered" evidence="1">
    <location>
        <begin position="1"/>
        <end position="38"/>
    </location>
</feature>
<feature type="compositionally biased region" description="Polar residues" evidence="1">
    <location>
        <begin position="7"/>
        <end position="27"/>
    </location>
</feature>
<feature type="transmembrane region" description="Helical" evidence="2">
    <location>
        <begin position="57"/>
        <end position="76"/>
    </location>
</feature>
<gene>
    <name evidence="3" type="ORF">QVD17_28416</name>
</gene>
<dbReference type="EMBL" id="JAUHHV010000007">
    <property type="protein sequence ID" value="KAK1419252.1"/>
    <property type="molecule type" value="Genomic_DNA"/>
</dbReference>
<keyword evidence="4" id="KW-1185">Reference proteome</keyword>
<evidence type="ECO:0000256" key="1">
    <source>
        <dbReference type="SAM" id="MobiDB-lite"/>
    </source>
</evidence>
<evidence type="ECO:0000313" key="3">
    <source>
        <dbReference type="EMBL" id="KAK1419252.1"/>
    </source>
</evidence>
<dbReference type="Proteomes" id="UP001229421">
    <property type="component" value="Unassembled WGS sequence"/>
</dbReference>
<feature type="compositionally biased region" description="Low complexity" evidence="1">
    <location>
        <begin position="28"/>
        <end position="38"/>
    </location>
</feature>
<name>A0AAD8NS64_TARER</name>
<protein>
    <recommendedName>
        <fullName evidence="5">Transmembrane protein</fullName>
    </recommendedName>
</protein>
<organism evidence="3 4">
    <name type="scientific">Tagetes erecta</name>
    <name type="common">African marigold</name>
    <dbReference type="NCBI Taxonomy" id="13708"/>
    <lineage>
        <taxon>Eukaryota</taxon>
        <taxon>Viridiplantae</taxon>
        <taxon>Streptophyta</taxon>
        <taxon>Embryophyta</taxon>
        <taxon>Tracheophyta</taxon>
        <taxon>Spermatophyta</taxon>
        <taxon>Magnoliopsida</taxon>
        <taxon>eudicotyledons</taxon>
        <taxon>Gunneridae</taxon>
        <taxon>Pentapetalae</taxon>
        <taxon>asterids</taxon>
        <taxon>campanulids</taxon>
        <taxon>Asterales</taxon>
        <taxon>Asteraceae</taxon>
        <taxon>Asteroideae</taxon>
        <taxon>Heliantheae alliance</taxon>
        <taxon>Tageteae</taxon>
        <taxon>Tagetes</taxon>
    </lineage>
</organism>
<keyword evidence="2" id="KW-0812">Transmembrane</keyword>
<keyword evidence="2" id="KW-0472">Membrane</keyword>
<accession>A0AAD8NS64</accession>
<reference evidence="3" key="1">
    <citation type="journal article" date="2023" name="bioRxiv">
        <title>Improved chromosome-level genome assembly for marigold (Tagetes erecta).</title>
        <authorList>
            <person name="Jiang F."/>
            <person name="Yuan L."/>
            <person name="Wang S."/>
            <person name="Wang H."/>
            <person name="Xu D."/>
            <person name="Wang A."/>
            <person name="Fan W."/>
        </authorList>
    </citation>
    <scope>NUCLEOTIDE SEQUENCE</scope>
    <source>
        <strain evidence="3">WSJ</strain>
        <tissue evidence="3">Leaf</tissue>
    </source>
</reference>
<evidence type="ECO:0000256" key="2">
    <source>
        <dbReference type="SAM" id="Phobius"/>
    </source>
</evidence>